<keyword evidence="5 6" id="KW-0472">Membrane</keyword>
<gene>
    <name evidence="9" type="ORF">GGC33_13180</name>
</gene>
<proteinExistence type="inferred from homology"/>
<protein>
    <submittedName>
        <fullName evidence="9">Mechanosensitive ion channel</fullName>
    </submittedName>
</protein>
<dbReference type="AlphaFoldDB" id="A0A844GXT8"/>
<dbReference type="Pfam" id="PF00924">
    <property type="entry name" value="MS_channel_2nd"/>
    <property type="match status" value="1"/>
</dbReference>
<dbReference type="SUPFAM" id="SSF50182">
    <property type="entry name" value="Sm-like ribonucleoproteins"/>
    <property type="match status" value="1"/>
</dbReference>
<evidence type="ECO:0000256" key="2">
    <source>
        <dbReference type="ARBA" id="ARBA00008017"/>
    </source>
</evidence>
<dbReference type="Gene3D" id="1.10.287.1260">
    <property type="match status" value="1"/>
</dbReference>
<organism evidence="9 10">
    <name type="scientific">Cyanobacterium aponinum 0216</name>
    <dbReference type="NCBI Taxonomy" id="2676140"/>
    <lineage>
        <taxon>Bacteria</taxon>
        <taxon>Bacillati</taxon>
        <taxon>Cyanobacteriota</taxon>
        <taxon>Cyanophyceae</taxon>
        <taxon>Oscillatoriophycideae</taxon>
        <taxon>Chroococcales</taxon>
        <taxon>Geminocystaceae</taxon>
        <taxon>Cyanobacterium</taxon>
    </lineage>
</organism>
<evidence type="ECO:0000256" key="1">
    <source>
        <dbReference type="ARBA" id="ARBA00004127"/>
    </source>
</evidence>
<dbReference type="GO" id="GO:0012505">
    <property type="term" value="C:endomembrane system"/>
    <property type="evidence" value="ECO:0007669"/>
    <property type="project" value="UniProtKB-SubCell"/>
</dbReference>
<dbReference type="RefSeq" id="WP_155084287.1">
    <property type="nucleotide sequence ID" value="NZ_WMIA01000018.1"/>
</dbReference>
<evidence type="ECO:0000256" key="5">
    <source>
        <dbReference type="ARBA" id="ARBA00023136"/>
    </source>
</evidence>
<dbReference type="InterPro" id="IPR010920">
    <property type="entry name" value="LSM_dom_sf"/>
</dbReference>
<feature type="transmembrane region" description="Helical" evidence="6">
    <location>
        <begin position="104"/>
        <end position="127"/>
    </location>
</feature>
<feature type="domain" description="Mechanosensitive ion channel MscS C-terminal" evidence="8">
    <location>
        <begin position="189"/>
        <end position="268"/>
    </location>
</feature>
<dbReference type="EMBL" id="WMIA01000018">
    <property type="protein sequence ID" value="MTF39872.1"/>
    <property type="molecule type" value="Genomic_DNA"/>
</dbReference>
<evidence type="ECO:0000256" key="4">
    <source>
        <dbReference type="ARBA" id="ARBA00022989"/>
    </source>
</evidence>
<dbReference type="Proteomes" id="UP000437131">
    <property type="component" value="Unassembled WGS sequence"/>
</dbReference>
<evidence type="ECO:0000256" key="6">
    <source>
        <dbReference type="SAM" id="Phobius"/>
    </source>
</evidence>
<reference evidence="9 10" key="1">
    <citation type="submission" date="2019-11" db="EMBL/GenBank/DDBJ databases">
        <title>Isolation of a new High Light Tolerant Cyanobacteria.</title>
        <authorList>
            <person name="Dobson Z."/>
            <person name="Vaughn N."/>
            <person name="Vaughn M."/>
            <person name="Fromme P."/>
            <person name="Mazor Y."/>
        </authorList>
    </citation>
    <scope>NUCLEOTIDE SEQUENCE [LARGE SCALE GENOMIC DNA]</scope>
    <source>
        <strain evidence="9 10">0216</strain>
    </source>
</reference>
<comment type="caution">
    <text evidence="9">The sequence shown here is derived from an EMBL/GenBank/DDBJ whole genome shotgun (WGS) entry which is preliminary data.</text>
</comment>
<dbReference type="GO" id="GO:0008381">
    <property type="term" value="F:mechanosensitive monoatomic ion channel activity"/>
    <property type="evidence" value="ECO:0007669"/>
    <property type="project" value="InterPro"/>
</dbReference>
<evidence type="ECO:0000259" key="7">
    <source>
        <dbReference type="Pfam" id="PF00924"/>
    </source>
</evidence>
<evidence type="ECO:0000313" key="9">
    <source>
        <dbReference type="EMBL" id="MTF39872.1"/>
    </source>
</evidence>
<accession>A0A844GXT8</accession>
<dbReference type="Pfam" id="PF21082">
    <property type="entry name" value="MS_channel_3rd"/>
    <property type="match status" value="1"/>
</dbReference>
<name>A0A844GXT8_9CHRO</name>
<dbReference type="InterPro" id="IPR006685">
    <property type="entry name" value="MscS_channel_2nd"/>
</dbReference>
<evidence type="ECO:0000313" key="10">
    <source>
        <dbReference type="Proteomes" id="UP000437131"/>
    </source>
</evidence>
<comment type="similarity">
    <text evidence="2">Belongs to the MscS (TC 1.A.23) family.</text>
</comment>
<evidence type="ECO:0000259" key="8">
    <source>
        <dbReference type="Pfam" id="PF21082"/>
    </source>
</evidence>
<dbReference type="InterPro" id="IPR023408">
    <property type="entry name" value="MscS_beta-dom_sf"/>
</dbReference>
<comment type="subcellular location">
    <subcellularLocation>
        <location evidence="1">Endomembrane system</location>
        <topology evidence="1">Multi-pass membrane protein</topology>
    </subcellularLocation>
</comment>
<sequence>MFVSGYLLQLDASNSEKISRLIDNITLGKVIQGVLLVVLAYWGQIFVAKIINWLAEKVPLKYRLKVKQSLPFWRAFVLGIVGVSLINLFLNLSADNILPLTGTIAVALGFAFKDYASSVIAGVLALFENPYQVGDRIKIGDDYGEVISYGLRGIMLQTPDDNIVTIPHNKLWTESISNANKGNLEAQTVINFYFNHDVDIEKVFYLLYRVAQTSKYTQLNLPILVVMEEKPWATYFKLKCYPIDARDEFIYQTDLVRRAKRYFQRDNLPYPILPPLDNN</sequence>
<dbReference type="GO" id="GO:0016020">
    <property type="term" value="C:membrane"/>
    <property type="evidence" value="ECO:0007669"/>
    <property type="project" value="InterPro"/>
</dbReference>
<dbReference type="Gene3D" id="2.30.30.60">
    <property type="match status" value="1"/>
</dbReference>
<feature type="domain" description="Mechanosensitive ion channel MscS" evidence="7">
    <location>
        <begin position="114"/>
        <end position="180"/>
    </location>
</feature>
<dbReference type="PANTHER" id="PTHR30221">
    <property type="entry name" value="SMALL-CONDUCTANCE MECHANOSENSITIVE CHANNEL"/>
    <property type="match status" value="1"/>
</dbReference>
<keyword evidence="3 6" id="KW-0812">Transmembrane</keyword>
<dbReference type="PANTHER" id="PTHR30221:SF1">
    <property type="entry name" value="SMALL-CONDUCTANCE MECHANOSENSITIVE CHANNEL"/>
    <property type="match status" value="1"/>
</dbReference>
<feature type="transmembrane region" description="Helical" evidence="6">
    <location>
        <begin position="30"/>
        <end position="51"/>
    </location>
</feature>
<dbReference type="InterPro" id="IPR045275">
    <property type="entry name" value="MscS_archaea/bacteria_type"/>
</dbReference>
<keyword evidence="4 6" id="KW-1133">Transmembrane helix</keyword>
<feature type="transmembrane region" description="Helical" evidence="6">
    <location>
        <begin position="72"/>
        <end position="92"/>
    </location>
</feature>
<evidence type="ECO:0000256" key="3">
    <source>
        <dbReference type="ARBA" id="ARBA00022692"/>
    </source>
</evidence>
<dbReference type="InterPro" id="IPR049278">
    <property type="entry name" value="MS_channel_C"/>
</dbReference>